<protein>
    <recommendedName>
        <fullName evidence="12">Maltose permease</fullName>
    </recommendedName>
</protein>
<feature type="transmembrane region" description="Helical" evidence="9">
    <location>
        <begin position="387"/>
        <end position="409"/>
    </location>
</feature>
<feature type="transmembrane region" description="Helical" evidence="9">
    <location>
        <begin position="209"/>
        <end position="230"/>
    </location>
</feature>
<sequence length="539" mass="59336">MALSKEPAAVQAHDAVAADVKNQVEDYEAVVSDARAATHAEHTLTLREGLKRYPAAIGWSMLLSTAIIMTGFDIVLLGSFYGLPQFNQKFGVQLLNGSYTVTAAWQAGLSNGAKCGEIIGLAINGWAMERFGCRKTMITALSWTVAMIFLPVFAQNVETILAGQILMGYLTAYVNMCWVLGQLVASGALRGVLGLQSEWAFRIPFALQWMWPVPIIIGCCFAPESPWWLVRKGRYELAKKTVRRLVVKPTDDEVDSRVAMMIHTNALEKAVAAGTSYWDCFKGIDLRRTEIAVGVWSVQNLCGAAFMGYSTFFLQQAGLPTESSFDLSIGQYGLGLAGTICSWFLMTWIGRRKLYFWGLVVLTILLIVIGGMGFISRDNTDSQWAVGAMLLIYTAAYDATVGPVCYTLVSEVSSTRLRGKTVVIARVVYNVFGIVNGVIMPYMLNTEKLDWGAKTGLFWGGMCFLCATWTYFRVPEPRGRTYGELDILFQNKVSARKFAKTSVDQFAHAEGGELAPAATNKSLEKGQEQMIEDAEKHSV</sequence>
<evidence type="ECO:0000256" key="3">
    <source>
        <dbReference type="ARBA" id="ARBA00022448"/>
    </source>
</evidence>
<keyword evidence="3 8" id="KW-0813">Transport</keyword>
<organism evidence="10 11">
    <name type="scientific">Rhodotorula paludigena</name>
    <dbReference type="NCBI Taxonomy" id="86838"/>
    <lineage>
        <taxon>Eukaryota</taxon>
        <taxon>Fungi</taxon>
        <taxon>Dikarya</taxon>
        <taxon>Basidiomycota</taxon>
        <taxon>Pucciniomycotina</taxon>
        <taxon>Microbotryomycetes</taxon>
        <taxon>Sporidiobolales</taxon>
        <taxon>Sporidiobolaceae</taxon>
        <taxon>Rhodotorula</taxon>
    </lineage>
</organism>
<feature type="transmembrane region" description="Helical" evidence="9">
    <location>
        <begin position="166"/>
        <end position="189"/>
    </location>
</feature>
<feature type="transmembrane region" description="Helical" evidence="9">
    <location>
        <begin position="291"/>
        <end position="309"/>
    </location>
</feature>
<dbReference type="PANTHER" id="PTHR48022">
    <property type="entry name" value="PLASTIDIC GLUCOSE TRANSPORTER 4"/>
    <property type="match status" value="1"/>
</dbReference>
<evidence type="ECO:0000256" key="8">
    <source>
        <dbReference type="RuleBase" id="RU003346"/>
    </source>
</evidence>
<gene>
    <name evidence="10" type="ORF">Rhopal_000830-T1</name>
</gene>
<comment type="catalytic activity">
    <reaction evidence="7">
        <text>myo-inositol(out) + H(+)(out) = myo-inositol(in) + H(+)(in)</text>
        <dbReference type="Rhea" id="RHEA:60364"/>
        <dbReference type="ChEBI" id="CHEBI:15378"/>
        <dbReference type="ChEBI" id="CHEBI:17268"/>
    </reaction>
</comment>
<evidence type="ECO:0000256" key="9">
    <source>
        <dbReference type="SAM" id="Phobius"/>
    </source>
</evidence>
<dbReference type="InterPro" id="IPR005828">
    <property type="entry name" value="MFS_sugar_transport-like"/>
</dbReference>
<evidence type="ECO:0000313" key="10">
    <source>
        <dbReference type="EMBL" id="GJN87875.1"/>
    </source>
</evidence>
<evidence type="ECO:0000256" key="5">
    <source>
        <dbReference type="ARBA" id="ARBA00022989"/>
    </source>
</evidence>
<accession>A0AAV5G647</accession>
<dbReference type="GO" id="GO:0005351">
    <property type="term" value="F:carbohydrate:proton symporter activity"/>
    <property type="evidence" value="ECO:0007669"/>
    <property type="project" value="TreeGrafter"/>
</dbReference>
<feature type="transmembrane region" description="Helical" evidence="9">
    <location>
        <begin position="421"/>
        <end position="444"/>
    </location>
</feature>
<proteinExistence type="inferred from homology"/>
<dbReference type="SUPFAM" id="SSF103473">
    <property type="entry name" value="MFS general substrate transporter"/>
    <property type="match status" value="1"/>
</dbReference>
<evidence type="ECO:0000256" key="1">
    <source>
        <dbReference type="ARBA" id="ARBA00004141"/>
    </source>
</evidence>
<dbReference type="Gene3D" id="1.20.1250.20">
    <property type="entry name" value="MFS general substrate transporter like domains"/>
    <property type="match status" value="1"/>
</dbReference>
<comment type="subcellular location">
    <subcellularLocation>
        <location evidence="1">Membrane</location>
        <topology evidence="1">Multi-pass membrane protein</topology>
    </subcellularLocation>
</comment>
<dbReference type="AlphaFoldDB" id="A0AAV5G647"/>
<dbReference type="FunFam" id="1.20.1250.20:FF:000078">
    <property type="entry name" value="MFS maltose transporter, putative"/>
    <property type="match status" value="1"/>
</dbReference>
<evidence type="ECO:0000256" key="4">
    <source>
        <dbReference type="ARBA" id="ARBA00022692"/>
    </source>
</evidence>
<evidence type="ECO:0000256" key="2">
    <source>
        <dbReference type="ARBA" id="ARBA00010992"/>
    </source>
</evidence>
<dbReference type="NCBIfam" id="TIGR00879">
    <property type="entry name" value="SP"/>
    <property type="match status" value="1"/>
</dbReference>
<dbReference type="Pfam" id="PF00083">
    <property type="entry name" value="Sugar_tr"/>
    <property type="match status" value="1"/>
</dbReference>
<keyword evidence="11" id="KW-1185">Reference proteome</keyword>
<evidence type="ECO:0000256" key="7">
    <source>
        <dbReference type="ARBA" id="ARBA00049119"/>
    </source>
</evidence>
<comment type="caution">
    <text evidence="10">The sequence shown here is derived from an EMBL/GenBank/DDBJ whole genome shotgun (WGS) entry which is preliminary data.</text>
</comment>
<feature type="transmembrane region" description="Helical" evidence="9">
    <location>
        <begin position="456"/>
        <end position="472"/>
    </location>
</feature>
<keyword evidence="5 9" id="KW-1133">Transmembrane helix</keyword>
<feature type="transmembrane region" description="Helical" evidence="9">
    <location>
        <begin position="136"/>
        <end position="154"/>
    </location>
</feature>
<dbReference type="Proteomes" id="UP001342314">
    <property type="component" value="Unassembled WGS sequence"/>
</dbReference>
<dbReference type="EMBL" id="BQKY01000002">
    <property type="protein sequence ID" value="GJN87875.1"/>
    <property type="molecule type" value="Genomic_DNA"/>
</dbReference>
<dbReference type="InterPro" id="IPR036259">
    <property type="entry name" value="MFS_trans_sf"/>
</dbReference>
<evidence type="ECO:0008006" key="12">
    <source>
        <dbReference type="Google" id="ProtNLM"/>
    </source>
</evidence>
<keyword evidence="6 9" id="KW-0472">Membrane</keyword>
<comment type="similarity">
    <text evidence="2 8">Belongs to the major facilitator superfamily. Sugar transporter (TC 2.A.1.1) family.</text>
</comment>
<reference evidence="10 11" key="1">
    <citation type="submission" date="2021-12" db="EMBL/GenBank/DDBJ databases">
        <title>High titer production of polyol ester of fatty acids by Rhodotorula paludigena BS15 towards product separation-free biomass refinery.</title>
        <authorList>
            <person name="Mano J."/>
            <person name="Ono H."/>
            <person name="Tanaka T."/>
            <person name="Naito K."/>
            <person name="Sushida H."/>
            <person name="Ike M."/>
            <person name="Tokuyasu K."/>
            <person name="Kitaoka M."/>
        </authorList>
    </citation>
    <scope>NUCLEOTIDE SEQUENCE [LARGE SCALE GENOMIC DNA]</scope>
    <source>
        <strain evidence="10 11">BS15</strain>
    </source>
</reference>
<name>A0AAV5G647_9BASI</name>
<dbReference type="GO" id="GO:0016020">
    <property type="term" value="C:membrane"/>
    <property type="evidence" value="ECO:0007669"/>
    <property type="project" value="UniProtKB-SubCell"/>
</dbReference>
<feature type="transmembrane region" description="Helical" evidence="9">
    <location>
        <begin position="329"/>
        <end position="349"/>
    </location>
</feature>
<dbReference type="PANTHER" id="PTHR48022:SF5">
    <property type="entry name" value="ALPHA-GLUCOSIDES PERMEASE MPH2-RELATED"/>
    <property type="match status" value="1"/>
</dbReference>
<keyword evidence="4 9" id="KW-0812">Transmembrane</keyword>
<dbReference type="InterPro" id="IPR050360">
    <property type="entry name" value="MFS_Sugar_Transporters"/>
</dbReference>
<feature type="transmembrane region" description="Helical" evidence="9">
    <location>
        <begin position="354"/>
        <end position="375"/>
    </location>
</feature>
<evidence type="ECO:0000256" key="6">
    <source>
        <dbReference type="ARBA" id="ARBA00023136"/>
    </source>
</evidence>
<evidence type="ECO:0000313" key="11">
    <source>
        <dbReference type="Proteomes" id="UP001342314"/>
    </source>
</evidence>
<dbReference type="InterPro" id="IPR003663">
    <property type="entry name" value="Sugar/inositol_transpt"/>
</dbReference>
<feature type="transmembrane region" description="Helical" evidence="9">
    <location>
        <begin position="56"/>
        <end position="81"/>
    </location>
</feature>